<dbReference type="EC" id="4.2.1.10" evidence="2"/>
<keyword evidence="4" id="KW-0704">Schiff base</keyword>
<dbReference type="InterPro" id="IPR001381">
    <property type="entry name" value="DHquinase_I"/>
</dbReference>
<dbReference type="InterPro" id="IPR050146">
    <property type="entry name" value="Type-I_3-dehydroquinase"/>
</dbReference>
<dbReference type="GO" id="GO:0046279">
    <property type="term" value="P:3,4-dihydroxybenzoate biosynthetic process"/>
    <property type="evidence" value="ECO:0007669"/>
    <property type="project" value="TreeGrafter"/>
</dbReference>
<evidence type="ECO:0000256" key="4">
    <source>
        <dbReference type="ARBA" id="ARBA00023270"/>
    </source>
</evidence>
<name>A0A098E928_9ZZZZ</name>
<dbReference type="AlphaFoldDB" id="A0A098E928"/>
<dbReference type="InterPro" id="IPR013785">
    <property type="entry name" value="Aldolase_TIM"/>
</dbReference>
<gene>
    <name evidence="5" type="ORF">MSIBF_A1480005</name>
</gene>
<keyword evidence="3 5" id="KW-0456">Lyase</keyword>
<dbReference type="Gene3D" id="3.20.20.70">
    <property type="entry name" value="Aldolase class I"/>
    <property type="match status" value="1"/>
</dbReference>
<dbReference type="PANTHER" id="PTHR43699:SF1">
    <property type="entry name" value="3-DEHYDROQUINATE DEHYDRATASE"/>
    <property type="match status" value="1"/>
</dbReference>
<dbReference type="CDD" id="cd00502">
    <property type="entry name" value="DHQase_I"/>
    <property type="match status" value="1"/>
</dbReference>
<sequence>MLCVVIAKKNFKDTLNLAEKIGNLETVGAIEFRLDYPDIAEFKNLNDFCKDINKIDGIKNKTKIATCMLKREGGNFTGSEDERIEILKHVSKFCDYLTIEVKSFQREPDKMKDFLNSNLILSEHNFTQCPDRKETEKILNNMEKIKAKCKGKVIKKIAVKFNSFEDTYKILPFLTEEKNFGNVIMLGMGKYGKLSRVLNHYFGFLTYVYLEEKTAEGQLSVDEFGEILKILK</sequence>
<reference evidence="5" key="1">
    <citation type="submission" date="2014-09" db="EMBL/GenBank/DDBJ databases">
        <authorList>
            <person name="Probst J Alexander"/>
        </authorList>
    </citation>
    <scope>NUCLEOTIDE SEQUENCE</scope>
</reference>
<evidence type="ECO:0000313" key="5">
    <source>
        <dbReference type="EMBL" id="CEG11485.1"/>
    </source>
</evidence>
<dbReference type="SUPFAM" id="SSF51569">
    <property type="entry name" value="Aldolase"/>
    <property type="match status" value="1"/>
</dbReference>
<dbReference type="Pfam" id="PF01487">
    <property type="entry name" value="DHquinase_I"/>
    <property type="match status" value="1"/>
</dbReference>
<proteinExistence type="predicted"/>
<evidence type="ECO:0000256" key="1">
    <source>
        <dbReference type="ARBA" id="ARBA00001864"/>
    </source>
</evidence>
<comment type="catalytic activity">
    <reaction evidence="1">
        <text>3-dehydroquinate = 3-dehydroshikimate + H2O</text>
        <dbReference type="Rhea" id="RHEA:21096"/>
        <dbReference type="ChEBI" id="CHEBI:15377"/>
        <dbReference type="ChEBI" id="CHEBI:16630"/>
        <dbReference type="ChEBI" id="CHEBI:32364"/>
        <dbReference type="EC" id="4.2.1.10"/>
    </reaction>
</comment>
<organism evidence="5">
    <name type="scientific">groundwater metagenome</name>
    <dbReference type="NCBI Taxonomy" id="717931"/>
    <lineage>
        <taxon>unclassified sequences</taxon>
        <taxon>metagenomes</taxon>
        <taxon>ecological metagenomes</taxon>
    </lineage>
</organism>
<evidence type="ECO:0000256" key="2">
    <source>
        <dbReference type="ARBA" id="ARBA00012060"/>
    </source>
</evidence>
<evidence type="ECO:0000256" key="3">
    <source>
        <dbReference type="ARBA" id="ARBA00023239"/>
    </source>
</evidence>
<dbReference type="PANTHER" id="PTHR43699">
    <property type="entry name" value="3-DEHYDROQUINATE DEHYDRATASE"/>
    <property type="match status" value="1"/>
</dbReference>
<protein>
    <recommendedName>
        <fullName evidence="2">3-dehydroquinate dehydratase</fullName>
        <ecNumber evidence="2">4.2.1.10</ecNumber>
    </recommendedName>
</protein>
<accession>A0A098E928</accession>
<dbReference type="GO" id="GO:0003855">
    <property type="term" value="F:3-dehydroquinate dehydratase activity"/>
    <property type="evidence" value="ECO:0007669"/>
    <property type="project" value="UniProtKB-EC"/>
</dbReference>
<dbReference type="EMBL" id="CCXY01000055">
    <property type="protein sequence ID" value="CEG11485.1"/>
    <property type="molecule type" value="Genomic_DNA"/>
</dbReference>